<feature type="non-terminal residue" evidence="9">
    <location>
        <position position="605"/>
    </location>
</feature>
<keyword evidence="2" id="KW-0812">Transmembrane</keyword>
<comment type="subcellular location">
    <subcellularLocation>
        <location evidence="1">Membrane</location>
        <topology evidence="1">Single-pass type I membrane protein</topology>
    </subcellularLocation>
</comment>
<dbReference type="InterPro" id="IPR017873">
    <property type="entry name" value="Cys-rich_GLG1_repeat_euk"/>
</dbReference>
<accession>A0ABD2PMW2</accession>
<dbReference type="PANTHER" id="PTHR11884">
    <property type="entry name" value="SELECTIN LIGAND RELATED"/>
    <property type="match status" value="1"/>
</dbReference>
<evidence type="ECO:0000313" key="9">
    <source>
        <dbReference type="EMBL" id="KAL3308852.1"/>
    </source>
</evidence>
<keyword evidence="6" id="KW-0472">Membrane</keyword>
<gene>
    <name evidence="9" type="ORF">Ciccas_012611</name>
</gene>
<feature type="repeat" description="Cys-rich GLG1" evidence="8">
    <location>
        <begin position="344"/>
        <end position="412"/>
    </location>
</feature>
<dbReference type="PANTHER" id="PTHR11884:SF1">
    <property type="entry name" value="GOLGI APPARATUS PROTEIN 1"/>
    <property type="match status" value="1"/>
</dbReference>
<evidence type="ECO:0000256" key="4">
    <source>
        <dbReference type="ARBA" id="ARBA00022737"/>
    </source>
</evidence>
<feature type="repeat" description="Cys-rich GLG1" evidence="8">
    <location>
        <begin position="202"/>
        <end position="262"/>
    </location>
</feature>
<dbReference type="PROSITE" id="PS51289">
    <property type="entry name" value="GLG1_C_RICH"/>
    <property type="match status" value="3"/>
</dbReference>
<keyword evidence="5" id="KW-1133">Transmembrane helix</keyword>
<dbReference type="InterPro" id="IPR001893">
    <property type="entry name" value="Cys-rich_GLG1_repeat"/>
</dbReference>
<keyword evidence="4" id="KW-0677">Repeat</keyword>
<dbReference type="AlphaFoldDB" id="A0ABD2PMW2"/>
<evidence type="ECO:0008006" key="11">
    <source>
        <dbReference type="Google" id="ProtNLM"/>
    </source>
</evidence>
<protein>
    <recommendedName>
        <fullName evidence="11">Golgi apparatus protein 1</fullName>
    </recommendedName>
</protein>
<proteinExistence type="predicted"/>
<evidence type="ECO:0000256" key="3">
    <source>
        <dbReference type="ARBA" id="ARBA00022729"/>
    </source>
</evidence>
<dbReference type="Pfam" id="PF00839">
    <property type="entry name" value="Cys_rich_FGFR"/>
    <property type="match status" value="6"/>
</dbReference>
<comment type="caution">
    <text evidence="9">The sequence shown here is derived from an EMBL/GenBank/DDBJ whole genome shotgun (WGS) entry which is preliminary data.</text>
</comment>
<sequence>MQFTFDSFDLNPNIAQNCMADLSIHCAGVIESPKDDSKNKTEQQMHCLADKLEKLTHDCREAFVDHMQQLNEDITLSPALVKKCTDLIEKKCHGINGLALNDCIFTHIYDPESPQECKHAYEFFELMSKYPSSPVISFTLEFKSWDITPELQDACEADAERLCARSRDNMTNLITCMSKHRMDFLISTEVLNETIPESSSRFMSQACIREMGELRKRMLSTTKLDPELAKTCEKDIEEHCIDVVDEAGQVIECLRRNSNNLRPKCHALVFEAEMETAMDNDLDYALINSCYEVARTSCPMEFNRHKIAMKREENARLKDTASKLIDCLSAYVFQAISKSDKLNPVDEKCFSVVLERARERLDDYRLDPSLTRSCDKDIKKHCSKELEMKDKKVGNFHGQVMHCLRMQYSKEKDGKPLLEDQCREHVHKDLVMYTLTNELDPILADSCHHEIKNYCDAEAAMVPFGDKAPHENPNSGSRNVAECLKAKMLEGLITSNRCRSEVLRLVGEGESDVVTDPVLFTACASDLNILCSKVPAGKGRQMNCLLSHFDAEASGLAFQNLSPSCRSTLKSRKDLWAYAARIEAPESISEMIAFVSQSRVRNSIF</sequence>
<dbReference type="GO" id="GO:0016020">
    <property type="term" value="C:membrane"/>
    <property type="evidence" value="ECO:0007669"/>
    <property type="project" value="UniProtKB-SubCell"/>
</dbReference>
<name>A0ABD2PMW2_9PLAT</name>
<reference evidence="9 10" key="1">
    <citation type="submission" date="2024-11" db="EMBL/GenBank/DDBJ databases">
        <title>Adaptive evolution of stress response genes in parasites aligns with host niche diversity.</title>
        <authorList>
            <person name="Hahn C."/>
            <person name="Resl P."/>
        </authorList>
    </citation>
    <scope>NUCLEOTIDE SEQUENCE [LARGE SCALE GENOMIC DNA]</scope>
    <source>
        <strain evidence="9">EGGRZ-B1_66</strain>
        <tissue evidence="9">Body</tissue>
    </source>
</reference>
<evidence type="ECO:0000313" key="10">
    <source>
        <dbReference type="Proteomes" id="UP001626550"/>
    </source>
</evidence>
<keyword evidence="10" id="KW-1185">Reference proteome</keyword>
<evidence type="ECO:0000256" key="2">
    <source>
        <dbReference type="ARBA" id="ARBA00022692"/>
    </source>
</evidence>
<evidence type="ECO:0000256" key="7">
    <source>
        <dbReference type="ARBA" id="ARBA00023180"/>
    </source>
</evidence>
<evidence type="ECO:0000256" key="8">
    <source>
        <dbReference type="PROSITE-ProRule" id="PRU00622"/>
    </source>
</evidence>
<dbReference type="InterPro" id="IPR039728">
    <property type="entry name" value="GLG1"/>
</dbReference>
<evidence type="ECO:0000256" key="5">
    <source>
        <dbReference type="ARBA" id="ARBA00022989"/>
    </source>
</evidence>
<keyword evidence="3" id="KW-0732">Signal</keyword>
<dbReference type="EMBL" id="JBJKFK010004607">
    <property type="protein sequence ID" value="KAL3308852.1"/>
    <property type="molecule type" value="Genomic_DNA"/>
</dbReference>
<evidence type="ECO:0000256" key="1">
    <source>
        <dbReference type="ARBA" id="ARBA00004479"/>
    </source>
</evidence>
<feature type="repeat" description="Cys-rich GLG1" evidence="8">
    <location>
        <begin position="493"/>
        <end position="553"/>
    </location>
</feature>
<evidence type="ECO:0000256" key="6">
    <source>
        <dbReference type="ARBA" id="ARBA00023136"/>
    </source>
</evidence>
<dbReference type="Proteomes" id="UP001626550">
    <property type="component" value="Unassembled WGS sequence"/>
</dbReference>
<organism evidence="9 10">
    <name type="scientific">Cichlidogyrus casuarinus</name>
    <dbReference type="NCBI Taxonomy" id="1844966"/>
    <lineage>
        <taxon>Eukaryota</taxon>
        <taxon>Metazoa</taxon>
        <taxon>Spiralia</taxon>
        <taxon>Lophotrochozoa</taxon>
        <taxon>Platyhelminthes</taxon>
        <taxon>Monogenea</taxon>
        <taxon>Monopisthocotylea</taxon>
        <taxon>Dactylogyridea</taxon>
        <taxon>Ancyrocephalidae</taxon>
        <taxon>Cichlidogyrus</taxon>
    </lineage>
</organism>
<keyword evidence="7" id="KW-0325">Glycoprotein</keyword>